<dbReference type="EMBL" id="JBHXKZ010000001">
    <property type="protein sequence ID" value="MFD4821321.1"/>
    <property type="molecule type" value="Genomic_DNA"/>
</dbReference>
<evidence type="ECO:0000313" key="1">
    <source>
        <dbReference type="EMBL" id="MFD4821321.1"/>
    </source>
</evidence>
<evidence type="ECO:0008006" key="3">
    <source>
        <dbReference type="Google" id="ProtNLM"/>
    </source>
</evidence>
<organism evidence="1 2">
    <name type="scientific">Streptomyces rubiginosohelvolus</name>
    <dbReference type="NCBI Taxonomy" id="67362"/>
    <lineage>
        <taxon>Bacteria</taxon>
        <taxon>Bacillati</taxon>
        <taxon>Actinomycetota</taxon>
        <taxon>Actinomycetes</taxon>
        <taxon>Kitasatosporales</taxon>
        <taxon>Streptomycetaceae</taxon>
        <taxon>Streptomyces</taxon>
    </lineage>
</organism>
<name>A0ABW6EWA7_9ACTN</name>
<sequence length="377" mass="42189">MTETLPEQLARLPVQVSLRLGEGTDSFIRRLAQANHLKPSYLRGCLVGPPDYGRGKRPRAERLAAVTGRRQEVLERVLADLVRQKRARPAPDKPKRRVTASADKPALFAAIRRDVQAGEQSVRKLAARHCVSPYMVRQALASPTPPPRKERAAIQGRAKGRVGSAIDVILDEYAATHAGQLPTVGLVWERLLDEHDASVSYGTVHRYMSSHPLRNPDTLTRNPERSAGNYLAAIQQTFHANVLQHYQVLLTAVRREPARHGLDGSFSSMTAFLLGLDAGSSWSMLTGFQEWLVVRLGRGHDLTWPLLVRHLTPGGWTHLLTKQADAAAVITLHRLLRDFFTLRERPDGLARIFLDYQSWMITQDWYQLEAAETAHGN</sequence>
<evidence type="ECO:0000313" key="2">
    <source>
        <dbReference type="Proteomes" id="UP001598352"/>
    </source>
</evidence>
<dbReference type="Proteomes" id="UP001598352">
    <property type="component" value="Unassembled WGS sequence"/>
</dbReference>
<keyword evidence="2" id="KW-1185">Reference proteome</keyword>
<reference evidence="1 2" key="1">
    <citation type="submission" date="2024-09" db="EMBL/GenBank/DDBJ databases">
        <title>The Natural Products Discovery Center: Release of the First 8490 Sequenced Strains for Exploring Actinobacteria Biosynthetic Diversity.</title>
        <authorList>
            <person name="Kalkreuter E."/>
            <person name="Kautsar S.A."/>
            <person name="Yang D."/>
            <person name="Bader C.D."/>
            <person name="Teijaro C.N."/>
            <person name="Fluegel L."/>
            <person name="Davis C.M."/>
            <person name="Simpson J.R."/>
            <person name="Lauterbach L."/>
            <person name="Steele A.D."/>
            <person name="Gui C."/>
            <person name="Meng S."/>
            <person name="Li G."/>
            <person name="Viehrig K."/>
            <person name="Ye F."/>
            <person name="Su P."/>
            <person name="Kiefer A.F."/>
            <person name="Nichols A."/>
            <person name="Cepeda A.J."/>
            <person name="Yan W."/>
            <person name="Fan B."/>
            <person name="Jiang Y."/>
            <person name="Adhikari A."/>
            <person name="Zheng C.-J."/>
            <person name="Schuster L."/>
            <person name="Cowan T.M."/>
            <person name="Smanski M.J."/>
            <person name="Chevrette M.G."/>
            <person name="De Carvalho L.P.S."/>
            <person name="Shen B."/>
        </authorList>
    </citation>
    <scope>NUCLEOTIDE SEQUENCE [LARGE SCALE GENOMIC DNA]</scope>
    <source>
        <strain evidence="1 2">NPDC058428</strain>
    </source>
</reference>
<gene>
    <name evidence="1" type="ORF">ACFWOQ_01970</name>
</gene>
<proteinExistence type="predicted"/>
<comment type="caution">
    <text evidence="1">The sequence shown here is derived from an EMBL/GenBank/DDBJ whole genome shotgun (WGS) entry which is preliminary data.</text>
</comment>
<accession>A0ABW6EWA7</accession>
<protein>
    <recommendedName>
        <fullName evidence="3">Transposase</fullName>
    </recommendedName>
</protein>
<dbReference type="RefSeq" id="WP_382761938.1">
    <property type="nucleotide sequence ID" value="NZ_JBHXKZ010000001.1"/>
</dbReference>